<evidence type="ECO:0000313" key="4">
    <source>
        <dbReference type="EMBL" id="PZX64813.1"/>
    </source>
</evidence>
<feature type="domain" description="Thioredoxin" evidence="3">
    <location>
        <begin position="114"/>
        <end position="237"/>
    </location>
</feature>
<dbReference type="PROSITE" id="PS51352">
    <property type="entry name" value="THIOREDOXIN_2"/>
    <property type="match status" value="1"/>
</dbReference>
<dbReference type="RefSeq" id="WP_111293949.1">
    <property type="nucleotide sequence ID" value="NZ_QKZV01000002.1"/>
</dbReference>
<dbReference type="EMBL" id="QKZV01000002">
    <property type="protein sequence ID" value="PZX64813.1"/>
    <property type="molecule type" value="Genomic_DNA"/>
</dbReference>
<dbReference type="InterPro" id="IPR013766">
    <property type="entry name" value="Thioredoxin_domain"/>
</dbReference>
<feature type="domain" description="Rhodanese" evidence="2">
    <location>
        <begin position="39"/>
        <end position="130"/>
    </location>
</feature>
<dbReference type="SUPFAM" id="SSF52821">
    <property type="entry name" value="Rhodanese/Cell cycle control phosphatase"/>
    <property type="match status" value="1"/>
</dbReference>
<dbReference type="CDD" id="cd02947">
    <property type="entry name" value="TRX_family"/>
    <property type="match status" value="1"/>
</dbReference>
<reference evidence="4 5" key="1">
    <citation type="submission" date="2018-06" db="EMBL/GenBank/DDBJ databases">
        <title>Genomic Encyclopedia of Archaeal and Bacterial Type Strains, Phase II (KMG-II): from individual species to whole genera.</title>
        <authorList>
            <person name="Goeker M."/>
        </authorList>
    </citation>
    <scope>NUCLEOTIDE SEQUENCE [LARGE SCALE GENOMIC DNA]</scope>
    <source>
        <strain evidence="4 5">DSM 23241</strain>
    </source>
</reference>
<accession>A0A2W7RVQ7</accession>
<dbReference type="PROSITE" id="PS50206">
    <property type="entry name" value="RHODANESE_3"/>
    <property type="match status" value="1"/>
</dbReference>
<protein>
    <submittedName>
        <fullName evidence="4">Thioredoxin</fullName>
    </submittedName>
</protein>
<comment type="caution">
    <text evidence="4">The sequence shown here is derived from an EMBL/GenBank/DDBJ whole genome shotgun (WGS) entry which is preliminary data.</text>
</comment>
<dbReference type="Gene3D" id="3.40.250.10">
    <property type="entry name" value="Rhodanese-like domain"/>
    <property type="match status" value="1"/>
</dbReference>
<dbReference type="CDD" id="cd00158">
    <property type="entry name" value="RHOD"/>
    <property type="match status" value="1"/>
</dbReference>
<evidence type="ECO:0000259" key="2">
    <source>
        <dbReference type="PROSITE" id="PS50206"/>
    </source>
</evidence>
<feature type="signal peptide" evidence="1">
    <location>
        <begin position="1"/>
        <end position="21"/>
    </location>
</feature>
<evidence type="ECO:0000256" key="1">
    <source>
        <dbReference type="SAM" id="SignalP"/>
    </source>
</evidence>
<evidence type="ECO:0000259" key="3">
    <source>
        <dbReference type="PROSITE" id="PS51352"/>
    </source>
</evidence>
<dbReference type="OrthoDB" id="9808735at2"/>
<dbReference type="PROSITE" id="PS51257">
    <property type="entry name" value="PROKAR_LIPOPROTEIN"/>
    <property type="match status" value="1"/>
</dbReference>
<dbReference type="SUPFAM" id="SSF52833">
    <property type="entry name" value="Thioredoxin-like"/>
    <property type="match status" value="1"/>
</dbReference>
<dbReference type="SMART" id="SM00450">
    <property type="entry name" value="RHOD"/>
    <property type="match status" value="1"/>
</dbReference>
<name>A0A2W7RVQ7_9BACT</name>
<sequence>MKTYKLLILSLLVGIFMSCQAQNKSNEALSVDAFQQQIQQPGVQVLDVRTAGEFANGHIEHALQADWLIPAQFQERVKSIDKDKPVYVYCLSGVRSAAAADWLRNHGYAHVYHLAGGIQAWNQAGKPLVGEAKEAQITMQQYQSMVQQGGSVVLVDFGADWCPPCRKMQPVLDALKEKYGSKLNIIRIDAGQQAEIMKQMNLPAIPVFILYKNGKEVFRKNGIVAQSDFETAIQPNL</sequence>
<dbReference type="InterPro" id="IPR052367">
    <property type="entry name" value="Thiosulfate_ST/Rhodanese-like"/>
</dbReference>
<dbReference type="Proteomes" id="UP000249720">
    <property type="component" value="Unassembled WGS sequence"/>
</dbReference>
<dbReference type="InterPro" id="IPR036249">
    <property type="entry name" value="Thioredoxin-like_sf"/>
</dbReference>
<dbReference type="Gene3D" id="3.40.30.10">
    <property type="entry name" value="Glutaredoxin"/>
    <property type="match status" value="1"/>
</dbReference>
<dbReference type="Pfam" id="PF00581">
    <property type="entry name" value="Rhodanese"/>
    <property type="match status" value="1"/>
</dbReference>
<dbReference type="InterPro" id="IPR001763">
    <property type="entry name" value="Rhodanese-like_dom"/>
</dbReference>
<dbReference type="PANTHER" id="PTHR45431">
    <property type="entry name" value="RHODANESE-LIKE DOMAIN-CONTAINING PROTEIN 15, CHLOROPLASTIC"/>
    <property type="match status" value="1"/>
</dbReference>
<proteinExistence type="predicted"/>
<gene>
    <name evidence="4" type="ORF">LX80_01015</name>
</gene>
<evidence type="ECO:0000313" key="5">
    <source>
        <dbReference type="Proteomes" id="UP000249720"/>
    </source>
</evidence>
<dbReference type="InterPro" id="IPR036873">
    <property type="entry name" value="Rhodanese-like_dom_sf"/>
</dbReference>
<dbReference type="Pfam" id="PF00085">
    <property type="entry name" value="Thioredoxin"/>
    <property type="match status" value="1"/>
</dbReference>
<feature type="chain" id="PRO_5015931079" evidence="1">
    <location>
        <begin position="22"/>
        <end position="237"/>
    </location>
</feature>
<keyword evidence="5" id="KW-1185">Reference proteome</keyword>
<organism evidence="4 5">
    <name type="scientific">Hydrotalea sandarakina</name>
    <dbReference type="NCBI Taxonomy" id="1004304"/>
    <lineage>
        <taxon>Bacteria</taxon>
        <taxon>Pseudomonadati</taxon>
        <taxon>Bacteroidota</taxon>
        <taxon>Chitinophagia</taxon>
        <taxon>Chitinophagales</taxon>
        <taxon>Chitinophagaceae</taxon>
        <taxon>Hydrotalea</taxon>
    </lineage>
</organism>
<keyword evidence="1" id="KW-0732">Signal</keyword>
<dbReference type="PANTHER" id="PTHR45431:SF3">
    <property type="entry name" value="RHODANESE-LIKE DOMAIN-CONTAINING PROTEIN 15, CHLOROPLASTIC"/>
    <property type="match status" value="1"/>
</dbReference>
<dbReference type="AlphaFoldDB" id="A0A2W7RVQ7"/>